<dbReference type="InterPro" id="IPR055348">
    <property type="entry name" value="DctQ"/>
</dbReference>
<evidence type="ECO:0000256" key="5">
    <source>
        <dbReference type="ARBA" id="ARBA00022692"/>
    </source>
</evidence>
<evidence type="ECO:0000256" key="7">
    <source>
        <dbReference type="ARBA" id="ARBA00023136"/>
    </source>
</evidence>
<feature type="transmembrane region" description="Helical" evidence="9">
    <location>
        <begin position="43"/>
        <end position="62"/>
    </location>
</feature>
<dbReference type="GO" id="GO:0022857">
    <property type="term" value="F:transmembrane transporter activity"/>
    <property type="evidence" value="ECO:0007669"/>
    <property type="project" value="UniProtKB-UniRule"/>
</dbReference>
<dbReference type="Pfam" id="PF04290">
    <property type="entry name" value="DctQ"/>
    <property type="match status" value="1"/>
</dbReference>
<evidence type="ECO:0000256" key="9">
    <source>
        <dbReference type="RuleBase" id="RU369079"/>
    </source>
</evidence>
<reference evidence="11 12" key="1">
    <citation type="submission" date="2017-08" db="EMBL/GenBank/DDBJ databases">
        <authorList>
            <person name="de Groot N.N."/>
        </authorList>
    </citation>
    <scope>NUCLEOTIDE SEQUENCE [LARGE SCALE GENOMIC DNA]</scope>
    <source>
        <strain evidence="11 12">USBA 352</strain>
    </source>
</reference>
<dbReference type="InterPro" id="IPR007387">
    <property type="entry name" value="TRAP_DctQ"/>
</dbReference>
<evidence type="ECO:0000256" key="2">
    <source>
        <dbReference type="ARBA" id="ARBA00022448"/>
    </source>
</evidence>
<dbReference type="Proteomes" id="UP000219331">
    <property type="component" value="Unassembled WGS sequence"/>
</dbReference>
<comment type="similarity">
    <text evidence="8 9">Belongs to the TRAP transporter small permease family.</text>
</comment>
<feature type="domain" description="Tripartite ATP-independent periplasmic transporters DctQ component" evidence="10">
    <location>
        <begin position="19"/>
        <end position="145"/>
    </location>
</feature>
<dbReference type="STRING" id="538381.GCA_001696535_03660"/>
<proteinExistence type="inferred from homology"/>
<evidence type="ECO:0000256" key="8">
    <source>
        <dbReference type="ARBA" id="ARBA00038436"/>
    </source>
</evidence>
<dbReference type="EMBL" id="OBML01000007">
    <property type="protein sequence ID" value="SOC13339.1"/>
    <property type="molecule type" value="Genomic_DNA"/>
</dbReference>
<comment type="caution">
    <text evidence="9">Lacks conserved residue(s) required for the propagation of feature annotation.</text>
</comment>
<evidence type="ECO:0000256" key="1">
    <source>
        <dbReference type="ARBA" id="ARBA00004429"/>
    </source>
</evidence>
<dbReference type="RefSeq" id="WP_244297555.1">
    <property type="nucleotide sequence ID" value="NZ_OBML01000007.1"/>
</dbReference>
<keyword evidence="3" id="KW-1003">Cell membrane</keyword>
<keyword evidence="12" id="KW-1185">Reference proteome</keyword>
<keyword evidence="7 9" id="KW-0472">Membrane</keyword>
<evidence type="ECO:0000313" key="11">
    <source>
        <dbReference type="EMBL" id="SOC13339.1"/>
    </source>
</evidence>
<organism evidence="11 12">
    <name type="scientific">Stappia indica</name>
    <dbReference type="NCBI Taxonomy" id="538381"/>
    <lineage>
        <taxon>Bacteria</taxon>
        <taxon>Pseudomonadati</taxon>
        <taxon>Pseudomonadota</taxon>
        <taxon>Alphaproteobacteria</taxon>
        <taxon>Hyphomicrobiales</taxon>
        <taxon>Stappiaceae</taxon>
        <taxon>Stappia</taxon>
    </lineage>
</organism>
<evidence type="ECO:0000256" key="6">
    <source>
        <dbReference type="ARBA" id="ARBA00022989"/>
    </source>
</evidence>
<name>A0A285SXD6_9HYPH</name>
<feature type="transmembrane region" description="Helical" evidence="9">
    <location>
        <begin position="124"/>
        <end position="147"/>
    </location>
</feature>
<comment type="subcellular location">
    <subcellularLocation>
        <location evidence="1 9">Cell inner membrane</location>
        <topology evidence="1 9">Multi-pass membrane protein</topology>
    </subcellularLocation>
</comment>
<evidence type="ECO:0000256" key="3">
    <source>
        <dbReference type="ARBA" id="ARBA00022475"/>
    </source>
</evidence>
<accession>A0A285SXD6</accession>
<keyword evidence="4 9" id="KW-0997">Cell inner membrane</keyword>
<evidence type="ECO:0000259" key="10">
    <source>
        <dbReference type="Pfam" id="PF04290"/>
    </source>
</evidence>
<comment type="subunit">
    <text evidence="9">The complex comprises the extracytoplasmic solute receptor protein and the two transmembrane proteins.</text>
</comment>
<keyword evidence="5 9" id="KW-0812">Transmembrane</keyword>
<dbReference type="GO" id="GO:0005886">
    <property type="term" value="C:plasma membrane"/>
    <property type="evidence" value="ECO:0007669"/>
    <property type="project" value="UniProtKB-SubCell"/>
</dbReference>
<sequence>MRILKTILEAVPAVLLLAMALLTSVSAATRYLINTPVPDEFEISRMLLSIVVCWGMAAAFYYNDHIRLDVFWGRAGPLARRILSRTGTVLSLVIVGIYSLALFFKVLDTMRAGLLTIDLGLSVWGFQFAAWLGTLASVAVLLAQAIWPPAHLVDEQPVDPAL</sequence>
<keyword evidence="6 9" id="KW-1133">Transmembrane helix</keyword>
<feature type="transmembrane region" description="Helical" evidence="9">
    <location>
        <begin position="82"/>
        <end position="104"/>
    </location>
</feature>
<dbReference type="GO" id="GO:0015740">
    <property type="term" value="P:C4-dicarboxylate transport"/>
    <property type="evidence" value="ECO:0007669"/>
    <property type="project" value="TreeGrafter"/>
</dbReference>
<dbReference type="PANTHER" id="PTHR35011">
    <property type="entry name" value="2,3-DIKETO-L-GULONATE TRAP TRANSPORTER SMALL PERMEASE PROTEIN YIAM"/>
    <property type="match status" value="1"/>
</dbReference>
<dbReference type="AlphaFoldDB" id="A0A285SXD6"/>
<keyword evidence="2 9" id="KW-0813">Transport</keyword>
<comment type="function">
    <text evidence="9">Part of the tripartite ATP-independent periplasmic (TRAP) transport system.</text>
</comment>
<evidence type="ECO:0000313" key="12">
    <source>
        <dbReference type="Proteomes" id="UP000219331"/>
    </source>
</evidence>
<protein>
    <recommendedName>
        <fullName evidence="9">TRAP transporter small permease protein</fullName>
    </recommendedName>
</protein>
<dbReference type="PANTHER" id="PTHR35011:SF2">
    <property type="entry name" value="2,3-DIKETO-L-GULONATE TRAP TRANSPORTER SMALL PERMEASE PROTEIN YIAM"/>
    <property type="match status" value="1"/>
</dbReference>
<evidence type="ECO:0000256" key="4">
    <source>
        <dbReference type="ARBA" id="ARBA00022519"/>
    </source>
</evidence>
<gene>
    <name evidence="11" type="ORF">SAMN05421512_107139</name>
</gene>